<dbReference type="AlphaFoldDB" id="A0A820ER40"/>
<dbReference type="EMBL" id="CAJOBF010008298">
    <property type="protein sequence ID" value="CAF4252602.1"/>
    <property type="molecule type" value="Genomic_DNA"/>
</dbReference>
<sequence length="157" mass="17716">MAIIEENAPTQQVVQLVNGMLNWIVGSNEISVVHVKNLLQALIKLCEITVDQKTVDEDWLTEITGTGGGLGGLKVHTQAEIVEKVLKRTSWVLAAVVLKPTIHMIRLNLFHRPFQSIFCQSSQQRLPYTNTNSSLLRTRDPNTIFRYSARRNADDLH</sequence>
<evidence type="ECO:0000313" key="2">
    <source>
        <dbReference type="Proteomes" id="UP000663842"/>
    </source>
</evidence>
<organism evidence="1 2">
    <name type="scientific">Rotaria magnacalcarata</name>
    <dbReference type="NCBI Taxonomy" id="392030"/>
    <lineage>
        <taxon>Eukaryota</taxon>
        <taxon>Metazoa</taxon>
        <taxon>Spiralia</taxon>
        <taxon>Gnathifera</taxon>
        <taxon>Rotifera</taxon>
        <taxon>Eurotatoria</taxon>
        <taxon>Bdelloidea</taxon>
        <taxon>Philodinida</taxon>
        <taxon>Philodinidae</taxon>
        <taxon>Rotaria</taxon>
    </lineage>
</organism>
<gene>
    <name evidence="1" type="ORF">UXM345_LOCUS30820</name>
</gene>
<reference evidence="1" key="1">
    <citation type="submission" date="2021-02" db="EMBL/GenBank/DDBJ databases">
        <authorList>
            <person name="Nowell W R."/>
        </authorList>
    </citation>
    <scope>NUCLEOTIDE SEQUENCE</scope>
</reference>
<accession>A0A820ER40</accession>
<evidence type="ECO:0000313" key="1">
    <source>
        <dbReference type="EMBL" id="CAF4252602.1"/>
    </source>
</evidence>
<dbReference type="Proteomes" id="UP000663842">
    <property type="component" value="Unassembled WGS sequence"/>
</dbReference>
<proteinExistence type="predicted"/>
<protein>
    <submittedName>
        <fullName evidence="1">Uncharacterized protein</fullName>
    </submittedName>
</protein>
<comment type="caution">
    <text evidence="1">The sequence shown here is derived from an EMBL/GenBank/DDBJ whole genome shotgun (WGS) entry which is preliminary data.</text>
</comment>
<feature type="non-terminal residue" evidence="1">
    <location>
        <position position="1"/>
    </location>
</feature>
<name>A0A820ER40_9BILA</name>